<protein>
    <submittedName>
        <fullName evidence="2">Transcriptional regulator with XRE-family HTH domain</fullName>
    </submittedName>
</protein>
<dbReference type="InterPro" id="IPR010982">
    <property type="entry name" value="Lambda_DNA-bd_dom_sf"/>
</dbReference>
<accession>A0ABU0JZ70</accession>
<dbReference type="RefSeq" id="WP_301550964.1">
    <property type="nucleotide sequence ID" value="NZ_JAQRMZ010000002.1"/>
</dbReference>
<evidence type="ECO:0000313" key="3">
    <source>
        <dbReference type="Proteomes" id="UP001226720"/>
    </source>
</evidence>
<dbReference type="InterPro" id="IPR001387">
    <property type="entry name" value="Cro/C1-type_HTH"/>
</dbReference>
<gene>
    <name evidence="2" type="ORF">QO000_000479</name>
</gene>
<dbReference type="CDD" id="cd00093">
    <property type="entry name" value="HTH_XRE"/>
    <property type="match status" value="1"/>
</dbReference>
<comment type="caution">
    <text evidence="2">The sequence shown here is derived from an EMBL/GenBank/DDBJ whole genome shotgun (WGS) entry which is preliminary data.</text>
</comment>
<reference evidence="2" key="1">
    <citation type="submission" date="2023-07" db="EMBL/GenBank/DDBJ databases">
        <title>Genomic Encyclopedia of Type Strains, Phase IV (KMG-IV): sequencing the most valuable type-strain genomes for metagenomic binning, comparative biology and taxonomic classification.</title>
        <authorList>
            <person name="Goeker M."/>
        </authorList>
    </citation>
    <scope>NUCLEOTIDE SEQUENCE [LARGE SCALE GENOMIC DNA]</scope>
    <source>
        <strain evidence="2">JSM 076093</strain>
    </source>
</reference>
<name>A0ABU0JZ70_9BACL</name>
<keyword evidence="3" id="KW-1185">Reference proteome</keyword>
<sequence>MLENLGPRIRIVRKQKGIGLNTFAEKLGVSPGYLSNLETGKTDTVQISFLEKLNNELNLFPIENTEINKDGEFHYRVERNLNLLKRIHHSKPKEAEYLITVLEQGIDLFKIEK</sequence>
<organism evidence="2 3">
    <name type="scientific">Guptibacillus hwajinpoensis</name>
    <dbReference type="NCBI Taxonomy" id="208199"/>
    <lineage>
        <taxon>Bacteria</taxon>
        <taxon>Bacillati</taxon>
        <taxon>Bacillota</taxon>
        <taxon>Bacilli</taxon>
        <taxon>Bacillales</taxon>
        <taxon>Guptibacillaceae</taxon>
        <taxon>Guptibacillus</taxon>
    </lineage>
</organism>
<dbReference type="PROSITE" id="PS50943">
    <property type="entry name" value="HTH_CROC1"/>
    <property type="match status" value="1"/>
</dbReference>
<dbReference type="EMBL" id="JAUSWM010000001">
    <property type="protein sequence ID" value="MDQ0481526.1"/>
    <property type="molecule type" value="Genomic_DNA"/>
</dbReference>
<dbReference type="SMART" id="SM00530">
    <property type="entry name" value="HTH_XRE"/>
    <property type="match status" value="1"/>
</dbReference>
<dbReference type="Proteomes" id="UP001226720">
    <property type="component" value="Unassembled WGS sequence"/>
</dbReference>
<evidence type="ECO:0000259" key="1">
    <source>
        <dbReference type="PROSITE" id="PS50943"/>
    </source>
</evidence>
<dbReference type="Gene3D" id="1.10.260.40">
    <property type="entry name" value="lambda repressor-like DNA-binding domains"/>
    <property type="match status" value="1"/>
</dbReference>
<dbReference type="Pfam" id="PF12844">
    <property type="entry name" value="HTH_19"/>
    <property type="match status" value="1"/>
</dbReference>
<evidence type="ECO:0000313" key="2">
    <source>
        <dbReference type="EMBL" id="MDQ0481526.1"/>
    </source>
</evidence>
<feature type="domain" description="HTH cro/C1-type" evidence="1">
    <location>
        <begin position="9"/>
        <end position="67"/>
    </location>
</feature>
<dbReference type="SUPFAM" id="SSF47413">
    <property type="entry name" value="lambda repressor-like DNA-binding domains"/>
    <property type="match status" value="1"/>
</dbReference>
<dbReference type="GeneID" id="301326332"/>
<proteinExistence type="predicted"/>